<dbReference type="Proteomes" id="UP000034832">
    <property type="component" value="Unassembled WGS sequence"/>
</dbReference>
<dbReference type="STRING" id="211460.YH63_16990"/>
<proteinExistence type="predicted"/>
<feature type="region of interest" description="Disordered" evidence="1">
    <location>
        <begin position="1"/>
        <end position="39"/>
    </location>
</feature>
<feature type="compositionally biased region" description="Basic and acidic residues" evidence="1">
    <location>
        <begin position="1"/>
        <end position="28"/>
    </location>
</feature>
<dbReference type="RefSeq" id="WP_046829078.1">
    <property type="nucleotide sequence ID" value="NZ_LBIA02000001.1"/>
</dbReference>
<evidence type="ECO:0000313" key="2">
    <source>
        <dbReference type="EMBL" id="TKT70266.1"/>
    </source>
</evidence>
<keyword evidence="3" id="KW-1185">Reference proteome</keyword>
<comment type="caution">
    <text evidence="2">The sequence shown here is derived from an EMBL/GenBank/DDBJ whole genome shotgun (WGS) entry which is preliminary data.</text>
</comment>
<dbReference type="EMBL" id="LBIA02000001">
    <property type="protein sequence ID" value="TKT70266.1"/>
    <property type="molecule type" value="Genomic_DNA"/>
</dbReference>
<evidence type="ECO:0000313" key="3">
    <source>
        <dbReference type="Proteomes" id="UP000034832"/>
    </source>
</evidence>
<organism evidence="2 3">
    <name type="scientific">Afipia massiliensis</name>
    <dbReference type="NCBI Taxonomy" id="211460"/>
    <lineage>
        <taxon>Bacteria</taxon>
        <taxon>Pseudomonadati</taxon>
        <taxon>Pseudomonadota</taxon>
        <taxon>Alphaproteobacteria</taxon>
        <taxon>Hyphomicrobiales</taxon>
        <taxon>Nitrobacteraceae</taxon>
        <taxon>Afipia</taxon>
    </lineage>
</organism>
<accession>A0A4U6BJC3</accession>
<name>A0A4U6BJC3_9BRAD</name>
<dbReference type="OrthoDB" id="9813419at2"/>
<reference evidence="2" key="1">
    <citation type="submission" date="2019-04" db="EMBL/GenBank/DDBJ databases">
        <title>Whole genome sequencing of cave bacteria.</title>
        <authorList>
            <person name="Gan H.M."/>
            <person name="Barton H."/>
            <person name="Savka M.A."/>
        </authorList>
    </citation>
    <scope>NUCLEOTIDE SEQUENCE [LARGE SCALE GENOMIC DNA]</scope>
    <source>
        <strain evidence="2">LC387</strain>
    </source>
</reference>
<protein>
    <submittedName>
        <fullName evidence="2">Uncharacterized protein</fullName>
    </submittedName>
</protein>
<gene>
    <name evidence="2" type="ORF">YH63_001900</name>
</gene>
<sequence length="81" mass="9707">MAGPKTPREQADRMRDHRAQHRAHDGFVRETFTQPRDDARQTVREFLDRYPKPAFMSEVEHWRELPGGEIEFTMRRLRTAV</sequence>
<dbReference type="AlphaFoldDB" id="A0A4U6BJC3"/>
<evidence type="ECO:0000256" key="1">
    <source>
        <dbReference type="SAM" id="MobiDB-lite"/>
    </source>
</evidence>